<dbReference type="InterPro" id="IPR008258">
    <property type="entry name" value="Transglycosylase_SLT_dom_1"/>
</dbReference>
<dbReference type="AlphaFoldDB" id="A0A9X1YBJ0"/>
<dbReference type="InterPro" id="IPR023346">
    <property type="entry name" value="Lysozyme-like_dom_sf"/>
</dbReference>
<feature type="compositionally biased region" description="Basic and acidic residues" evidence="3">
    <location>
        <begin position="55"/>
        <end position="64"/>
    </location>
</feature>
<sequence>MAQVPVLQPSSILGPPPNIPISQPPAGGMAALAQALPRVGQQLGMFSDEMAQQAEQRRLAEAEHTAQQAAVRDPDGSLVVPPEADWRDASGRRANAIILARVGDEAVVDATNEAVRLRAQVGNDPAQWEARWTGYVRGRIGELPEWVRPALETRLRQIGAQHGQAVALATASEGRQAAAQASEFLRQQDEQDLAGLAYGGQVGTPQYQQGVNRLRARLDEDVRLGRRTREEADARLAATLDNGTQLGVVRHAMDRAADGDAPETILGRLDQEMDRAAVPPAQRERLRNLVESRLNERRALQAGERSEAAGDYEDWNTRITAGVPVPADEGVRLAARLDQLGDHRRAQAVRDTQAVYSDLSAARTLSSPELDRTAAQAQMRALRPDASVRDVVLAEKLERMASQRARSLAADPLAGGAAVHQATVGPLQTLDFSNLEGLPAQLQQRVRQAQQIGALERRSDVLPLTKPEIEGMATLVQNGTTDQQTALIRGLSAGLPPQQLARVLGRLDQREERVRGFTFAAGLSMAGDTRRSNEVLQGLEVLRLLPAPALATDKVAAEVQSRLGPALDLRPDTQAQVIQAVRAIYAQRSRTGAAGDRPTLDGVLDPSKLRAIVDEIMPTGVWGGGLLGGGSRVALPPGMTETQFAERVAALPGGAWDGARASDGRAVTADMVRRGGSLVSTGTGRYRVRYGGFDVLDRGGAPFEIDLNRDYSQQPAGPAGEAAPGAPIPQRTSQLLAPLAQQYGVPLAFAERIAAVESRGTHTDAAGSVRRSSAGAQGLMQLMPDTARGLGVDPTDEAQNARGGVRFLGQMLERYDGNQVLAAAAYNWGPQRVDGWRARGMPADGLPAETQSYLTSVFGRPLSALLPTARLAGRARPAAPGAVAPEDAGWDVAAVDDYQPQPRQAQQAYPEWQRTDDARRGRRTDR</sequence>
<feature type="compositionally biased region" description="Basic and acidic residues" evidence="3">
    <location>
        <begin position="913"/>
        <end position="926"/>
    </location>
</feature>
<evidence type="ECO:0000256" key="3">
    <source>
        <dbReference type="SAM" id="MobiDB-lite"/>
    </source>
</evidence>
<keyword evidence="6" id="KW-1185">Reference proteome</keyword>
<comment type="similarity">
    <text evidence="1">Belongs to the transglycosylase Slt family.</text>
</comment>
<reference evidence="5" key="1">
    <citation type="submission" date="2022-04" db="EMBL/GenBank/DDBJ databases">
        <title>Roseomonas acroporae sp. nov., isolated from coral Acropora digitifera.</title>
        <authorList>
            <person name="Sun H."/>
        </authorList>
    </citation>
    <scope>NUCLEOTIDE SEQUENCE</scope>
    <source>
        <strain evidence="5">NAR14</strain>
    </source>
</reference>
<dbReference type="PANTHER" id="PTHR37423:SF2">
    <property type="entry name" value="MEMBRANE-BOUND LYTIC MUREIN TRANSGLYCOSYLASE C"/>
    <property type="match status" value="1"/>
</dbReference>
<dbReference type="Pfam" id="PF01464">
    <property type="entry name" value="SLT"/>
    <property type="match status" value="1"/>
</dbReference>
<dbReference type="SUPFAM" id="SSF53955">
    <property type="entry name" value="Lysozyme-like"/>
    <property type="match status" value="1"/>
</dbReference>
<feature type="compositionally biased region" description="Low complexity" evidence="3">
    <location>
        <begin position="898"/>
        <end position="910"/>
    </location>
</feature>
<dbReference type="EMBL" id="JALPRX010000105">
    <property type="protein sequence ID" value="MCK8787098.1"/>
    <property type="molecule type" value="Genomic_DNA"/>
</dbReference>
<dbReference type="Proteomes" id="UP001139516">
    <property type="component" value="Unassembled WGS sequence"/>
</dbReference>
<evidence type="ECO:0000256" key="1">
    <source>
        <dbReference type="ARBA" id="ARBA00007734"/>
    </source>
</evidence>
<dbReference type="PANTHER" id="PTHR37423">
    <property type="entry name" value="SOLUBLE LYTIC MUREIN TRANSGLYCOSYLASE-RELATED"/>
    <property type="match status" value="1"/>
</dbReference>
<protein>
    <submittedName>
        <fullName evidence="5">Lytic transglycosylase domain-containing protein</fullName>
    </submittedName>
</protein>
<dbReference type="RefSeq" id="WP_248669153.1">
    <property type="nucleotide sequence ID" value="NZ_JALPRX010000105.1"/>
</dbReference>
<evidence type="ECO:0000259" key="4">
    <source>
        <dbReference type="Pfam" id="PF01464"/>
    </source>
</evidence>
<comment type="caution">
    <text evidence="5">The sequence shown here is derived from an EMBL/GenBank/DDBJ whole genome shotgun (WGS) entry which is preliminary data.</text>
</comment>
<accession>A0A9X1YBJ0</accession>
<dbReference type="CDD" id="cd00254">
    <property type="entry name" value="LT-like"/>
    <property type="match status" value="1"/>
</dbReference>
<dbReference type="Gene3D" id="1.10.530.10">
    <property type="match status" value="1"/>
</dbReference>
<feature type="region of interest" description="Disordered" evidence="3">
    <location>
        <begin position="878"/>
        <end position="926"/>
    </location>
</feature>
<evidence type="ECO:0000313" key="6">
    <source>
        <dbReference type="Proteomes" id="UP001139516"/>
    </source>
</evidence>
<proteinExistence type="inferred from homology"/>
<gene>
    <name evidence="5" type="ORF">M0638_22235</name>
</gene>
<evidence type="ECO:0000256" key="2">
    <source>
        <dbReference type="ARBA" id="ARBA00009387"/>
    </source>
</evidence>
<name>A0A9X1YBJ0_9PROT</name>
<organism evidence="5 6">
    <name type="scientific">Roseomonas acroporae</name>
    <dbReference type="NCBI Taxonomy" id="2937791"/>
    <lineage>
        <taxon>Bacteria</taxon>
        <taxon>Pseudomonadati</taxon>
        <taxon>Pseudomonadota</taxon>
        <taxon>Alphaproteobacteria</taxon>
        <taxon>Acetobacterales</taxon>
        <taxon>Roseomonadaceae</taxon>
        <taxon>Roseomonas</taxon>
    </lineage>
</organism>
<evidence type="ECO:0000313" key="5">
    <source>
        <dbReference type="EMBL" id="MCK8787098.1"/>
    </source>
</evidence>
<feature type="region of interest" description="Disordered" evidence="3">
    <location>
        <begin position="51"/>
        <end position="86"/>
    </location>
</feature>
<comment type="similarity">
    <text evidence="2">Belongs to the virb1 family.</text>
</comment>
<feature type="domain" description="Transglycosylase SLT" evidence="4">
    <location>
        <begin position="740"/>
        <end position="838"/>
    </location>
</feature>